<dbReference type="PANTHER" id="PTHR30055">
    <property type="entry name" value="HTH-TYPE TRANSCRIPTIONAL REGULATOR RUTR"/>
    <property type="match status" value="1"/>
</dbReference>
<dbReference type="InterPro" id="IPR050109">
    <property type="entry name" value="HTH-type_TetR-like_transc_reg"/>
</dbReference>
<evidence type="ECO:0000259" key="5">
    <source>
        <dbReference type="PROSITE" id="PS50977"/>
    </source>
</evidence>
<proteinExistence type="predicted"/>
<evidence type="ECO:0000313" key="7">
    <source>
        <dbReference type="Proteomes" id="UP000252086"/>
    </source>
</evidence>
<organism evidence="6 7">
    <name type="scientific">Marinomonas aquiplantarum</name>
    <dbReference type="NCBI Taxonomy" id="491951"/>
    <lineage>
        <taxon>Bacteria</taxon>
        <taxon>Pseudomonadati</taxon>
        <taxon>Pseudomonadota</taxon>
        <taxon>Gammaproteobacteria</taxon>
        <taxon>Oceanospirillales</taxon>
        <taxon>Oceanospirillaceae</taxon>
        <taxon>Marinomonas</taxon>
    </lineage>
</organism>
<dbReference type="InterPro" id="IPR009057">
    <property type="entry name" value="Homeodomain-like_sf"/>
</dbReference>
<dbReference type="RefSeq" id="WP_113873835.1">
    <property type="nucleotide sequence ID" value="NZ_QNRF01000003.1"/>
</dbReference>
<dbReference type="AlphaFoldDB" id="A0A366D194"/>
<dbReference type="GO" id="GO:0003700">
    <property type="term" value="F:DNA-binding transcription factor activity"/>
    <property type="evidence" value="ECO:0007669"/>
    <property type="project" value="TreeGrafter"/>
</dbReference>
<evidence type="ECO:0000256" key="1">
    <source>
        <dbReference type="ARBA" id="ARBA00023015"/>
    </source>
</evidence>
<evidence type="ECO:0000256" key="4">
    <source>
        <dbReference type="PROSITE-ProRule" id="PRU00335"/>
    </source>
</evidence>
<dbReference type="Proteomes" id="UP000252086">
    <property type="component" value="Unassembled WGS sequence"/>
</dbReference>
<keyword evidence="2 4" id="KW-0238">DNA-binding</keyword>
<dbReference type="InterPro" id="IPR001647">
    <property type="entry name" value="HTH_TetR"/>
</dbReference>
<name>A0A366D194_9GAMM</name>
<dbReference type="PROSITE" id="PS50977">
    <property type="entry name" value="HTH_TETR_2"/>
    <property type="match status" value="1"/>
</dbReference>
<dbReference type="OrthoDB" id="8535430at2"/>
<reference evidence="6 7" key="1">
    <citation type="submission" date="2018-06" db="EMBL/GenBank/DDBJ databases">
        <title>Genomic Encyclopedia of Type Strains, Phase III (KMG-III): the genomes of soil and plant-associated and newly described type strains.</title>
        <authorList>
            <person name="Whitman W."/>
        </authorList>
    </citation>
    <scope>NUCLEOTIDE SEQUENCE [LARGE SCALE GENOMIC DNA]</scope>
    <source>
        <strain evidence="6 7">CECT 7732</strain>
    </source>
</reference>
<feature type="DNA-binding region" description="H-T-H motif" evidence="4">
    <location>
        <begin position="29"/>
        <end position="48"/>
    </location>
</feature>
<evidence type="ECO:0000256" key="2">
    <source>
        <dbReference type="ARBA" id="ARBA00023125"/>
    </source>
</evidence>
<keyword evidence="3" id="KW-0804">Transcription</keyword>
<dbReference type="Gene3D" id="1.10.357.10">
    <property type="entry name" value="Tetracycline Repressor, domain 2"/>
    <property type="match status" value="1"/>
</dbReference>
<dbReference type="Pfam" id="PF00440">
    <property type="entry name" value="TetR_N"/>
    <property type="match status" value="1"/>
</dbReference>
<dbReference type="GO" id="GO:0000976">
    <property type="term" value="F:transcription cis-regulatory region binding"/>
    <property type="evidence" value="ECO:0007669"/>
    <property type="project" value="TreeGrafter"/>
</dbReference>
<dbReference type="EMBL" id="QNRF01000003">
    <property type="protein sequence ID" value="RBO83842.1"/>
    <property type="molecule type" value="Genomic_DNA"/>
</dbReference>
<gene>
    <name evidence="6" type="ORF">DFP76_103116</name>
</gene>
<evidence type="ECO:0000256" key="3">
    <source>
        <dbReference type="ARBA" id="ARBA00023163"/>
    </source>
</evidence>
<dbReference type="SUPFAM" id="SSF46689">
    <property type="entry name" value="Homeodomain-like"/>
    <property type="match status" value="1"/>
</dbReference>
<evidence type="ECO:0000313" key="6">
    <source>
        <dbReference type="EMBL" id="RBO83842.1"/>
    </source>
</evidence>
<dbReference type="PRINTS" id="PR00455">
    <property type="entry name" value="HTHTETR"/>
</dbReference>
<keyword evidence="1" id="KW-0805">Transcription regulation</keyword>
<accession>A0A366D194</accession>
<dbReference type="PANTHER" id="PTHR30055:SF234">
    <property type="entry name" value="HTH-TYPE TRANSCRIPTIONAL REGULATOR BETI"/>
    <property type="match status" value="1"/>
</dbReference>
<feature type="domain" description="HTH tetR-type" evidence="5">
    <location>
        <begin position="6"/>
        <end position="66"/>
    </location>
</feature>
<sequence length="187" mass="21086">MARGRPSKKAHIVSAACELFTIQGYQGTSIDQVVNAAAVSKPTVYSNFPTKLVLWEQVLESLSEAAEQSLSASFETYQQSVSQEPLAAWLTLWQTWVSKPEWLAVYRIFIGEQHKMSASSMALFAQFEGRLENILQRWKDLYQVSDDTYRLLDAVTRRSLLLPALLKQPAISQADLLSELEPIIGRH</sequence>
<protein>
    <submittedName>
        <fullName evidence="6">TetR family transcriptional regulator</fullName>
    </submittedName>
</protein>
<keyword evidence="7" id="KW-1185">Reference proteome</keyword>
<comment type="caution">
    <text evidence="6">The sequence shown here is derived from an EMBL/GenBank/DDBJ whole genome shotgun (WGS) entry which is preliminary data.</text>
</comment>